<dbReference type="RefSeq" id="WP_345496811.1">
    <property type="nucleotide sequence ID" value="NZ_BAABJM010000003.1"/>
</dbReference>
<comment type="subcellular location">
    <subcellularLocation>
        <location evidence="1">Cytoplasm</location>
    </subcellularLocation>
</comment>
<sequence>MSEWTFDPDDFAALWYNNANDRFPSPLHYSSRFLLRDEFEAHRVAVSRRYPADELERIQLATHTLTTSDIRIEVLGGTTRHKARDGSFKMYRIVGARNQFQAVTLYQTTTDDQDGPIKMRLCRPESLVSYLVKSIPPCRPGSQPPETFHPDDLRARHGEYFEDVARNTPRERFHRLLQRPADGGGSAGLFAGAINTMPAAWNVVQWHDITRDGRYTELRGSHISVQPTRSEDLVTRLTGWVGDALHRLAEDDADSW</sequence>
<dbReference type="EMBL" id="BAABJM010000003">
    <property type="protein sequence ID" value="GAA5058233.1"/>
    <property type="molecule type" value="Genomic_DNA"/>
</dbReference>
<gene>
    <name evidence="5" type="ORF">GCM10023318_37310</name>
</gene>
<comment type="caution">
    <text evidence="5">The sequence shown here is derived from an EMBL/GenBank/DDBJ whole genome shotgun (WGS) entry which is preliminary data.</text>
</comment>
<proteinExistence type="inferred from homology"/>
<organism evidence="5 6">
    <name type="scientific">Nocardia callitridis</name>
    <dbReference type="NCBI Taxonomy" id="648753"/>
    <lineage>
        <taxon>Bacteria</taxon>
        <taxon>Bacillati</taxon>
        <taxon>Actinomycetota</taxon>
        <taxon>Actinomycetes</taxon>
        <taxon>Mycobacteriales</taxon>
        <taxon>Nocardiaceae</taxon>
        <taxon>Nocardia</taxon>
    </lineage>
</organism>
<evidence type="ECO:0000256" key="2">
    <source>
        <dbReference type="ARBA" id="ARBA00006411"/>
    </source>
</evidence>
<dbReference type="Pfam" id="PF14011">
    <property type="entry name" value="ESX-1_EspG"/>
    <property type="match status" value="1"/>
</dbReference>
<keyword evidence="4" id="KW-0143">Chaperone</keyword>
<accession>A0ABP9KJZ0</accession>
<protein>
    <recommendedName>
        <fullName evidence="7">ESX secretion-associated protein EspG</fullName>
    </recommendedName>
</protein>
<evidence type="ECO:0000313" key="6">
    <source>
        <dbReference type="Proteomes" id="UP001500603"/>
    </source>
</evidence>
<evidence type="ECO:0000313" key="5">
    <source>
        <dbReference type="EMBL" id="GAA5058233.1"/>
    </source>
</evidence>
<name>A0ABP9KJZ0_9NOCA</name>
<dbReference type="Proteomes" id="UP001500603">
    <property type="component" value="Unassembled WGS sequence"/>
</dbReference>
<reference evidence="6" key="1">
    <citation type="journal article" date="2019" name="Int. J. Syst. Evol. Microbiol.">
        <title>The Global Catalogue of Microorganisms (GCM) 10K type strain sequencing project: providing services to taxonomists for standard genome sequencing and annotation.</title>
        <authorList>
            <consortium name="The Broad Institute Genomics Platform"/>
            <consortium name="The Broad Institute Genome Sequencing Center for Infectious Disease"/>
            <person name="Wu L."/>
            <person name="Ma J."/>
        </authorList>
    </citation>
    <scope>NUCLEOTIDE SEQUENCE [LARGE SCALE GENOMIC DNA]</scope>
    <source>
        <strain evidence="6">JCM 18298</strain>
    </source>
</reference>
<evidence type="ECO:0000256" key="3">
    <source>
        <dbReference type="ARBA" id="ARBA00022490"/>
    </source>
</evidence>
<evidence type="ECO:0008006" key="7">
    <source>
        <dbReference type="Google" id="ProtNLM"/>
    </source>
</evidence>
<comment type="similarity">
    <text evidence="2">Belongs to the EspG family.</text>
</comment>
<evidence type="ECO:0000256" key="1">
    <source>
        <dbReference type="ARBA" id="ARBA00004496"/>
    </source>
</evidence>
<keyword evidence="3" id="KW-0963">Cytoplasm</keyword>
<keyword evidence="6" id="KW-1185">Reference proteome</keyword>
<evidence type="ECO:0000256" key="4">
    <source>
        <dbReference type="ARBA" id="ARBA00023186"/>
    </source>
</evidence>
<dbReference type="InterPro" id="IPR025734">
    <property type="entry name" value="EspG"/>
</dbReference>